<organism evidence="2 3">
    <name type="scientific">Aedoeadaptatus acetigenes</name>
    <dbReference type="NCBI Taxonomy" id="2981723"/>
    <lineage>
        <taxon>Bacteria</taxon>
        <taxon>Bacillati</taxon>
        <taxon>Bacillota</taxon>
        <taxon>Tissierellia</taxon>
        <taxon>Tissierellales</taxon>
        <taxon>Peptoniphilaceae</taxon>
        <taxon>Aedoeadaptatus</taxon>
    </lineage>
</organism>
<keyword evidence="3" id="KW-1185">Reference proteome</keyword>
<dbReference type="EMBL" id="JBBNPS010000001">
    <property type="protein sequence ID" value="MEQ3352726.1"/>
    <property type="molecule type" value="Genomic_DNA"/>
</dbReference>
<evidence type="ECO:0000256" key="1">
    <source>
        <dbReference type="SAM" id="Phobius"/>
    </source>
</evidence>
<accession>A0ABV1J3F2</accession>
<keyword evidence="1" id="KW-0472">Membrane</keyword>
<evidence type="ECO:0000313" key="2">
    <source>
        <dbReference type="EMBL" id="MEQ3352726.1"/>
    </source>
</evidence>
<keyword evidence="1" id="KW-1133">Transmembrane helix</keyword>
<evidence type="ECO:0000313" key="3">
    <source>
        <dbReference type="Proteomes" id="UP001481872"/>
    </source>
</evidence>
<proteinExistence type="predicted"/>
<gene>
    <name evidence="2" type="ORF">AAA081_00205</name>
</gene>
<keyword evidence="1" id="KW-0812">Transmembrane</keyword>
<sequence>MLELYQPIVNFGVLVVIAAMYLWQTPKTIEKITKVIESNTSVIKDSKTYHERMEAVLDEMRTDVEMLKESKNYDEIHDILIRIESKVEALGK</sequence>
<protein>
    <submittedName>
        <fullName evidence="2">Uncharacterized protein</fullName>
    </submittedName>
</protein>
<reference evidence="2 3" key="1">
    <citation type="submission" date="2024-04" db="EMBL/GenBank/DDBJ databases">
        <title>Human intestinal bacterial collection.</title>
        <authorList>
            <person name="Pauvert C."/>
            <person name="Hitch T.C.A."/>
            <person name="Clavel T."/>
        </authorList>
    </citation>
    <scope>NUCLEOTIDE SEQUENCE [LARGE SCALE GENOMIC DNA]</scope>
    <source>
        <strain evidence="2 3">CLA-SR-H026</strain>
    </source>
</reference>
<dbReference type="RefSeq" id="WP_349053145.1">
    <property type="nucleotide sequence ID" value="NZ_JBBNPS010000001.1"/>
</dbReference>
<comment type="caution">
    <text evidence="2">The sequence shown here is derived from an EMBL/GenBank/DDBJ whole genome shotgun (WGS) entry which is preliminary data.</text>
</comment>
<name>A0ABV1J3F2_9FIRM</name>
<feature type="transmembrane region" description="Helical" evidence="1">
    <location>
        <begin position="6"/>
        <end position="23"/>
    </location>
</feature>
<dbReference type="Proteomes" id="UP001481872">
    <property type="component" value="Unassembled WGS sequence"/>
</dbReference>